<feature type="compositionally biased region" description="Basic residues" evidence="1">
    <location>
        <begin position="133"/>
        <end position="145"/>
    </location>
</feature>
<dbReference type="AlphaFoldDB" id="A0A7J9NAN0"/>
<organism evidence="2 3">
    <name type="scientific">Gossypium schwendimanii</name>
    <name type="common">Cotton</name>
    <dbReference type="NCBI Taxonomy" id="34291"/>
    <lineage>
        <taxon>Eukaryota</taxon>
        <taxon>Viridiplantae</taxon>
        <taxon>Streptophyta</taxon>
        <taxon>Embryophyta</taxon>
        <taxon>Tracheophyta</taxon>
        <taxon>Spermatophyta</taxon>
        <taxon>Magnoliopsida</taxon>
        <taxon>eudicotyledons</taxon>
        <taxon>Gunneridae</taxon>
        <taxon>Pentapetalae</taxon>
        <taxon>rosids</taxon>
        <taxon>malvids</taxon>
        <taxon>Malvales</taxon>
        <taxon>Malvaceae</taxon>
        <taxon>Malvoideae</taxon>
        <taxon>Gossypium</taxon>
    </lineage>
</organism>
<proteinExistence type="predicted"/>
<gene>
    <name evidence="2" type="ORF">Goshw_012270</name>
</gene>
<name>A0A7J9NAN0_GOSSC</name>
<accession>A0A7J9NAN0</accession>
<dbReference type="OrthoDB" id="10439503at2759"/>
<evidence type="ECO:0000313" key="3">
    <source>
        <dbReference type="Proteomes" id="UP000593576"/>
    </source>
</evidence>
<evidence type="ECO:0000256" key="1">
    <source>
        <dbReference type="SAM" id="MobiDB-lite"/>
    </source>
</evidence>
<reference evidence="2 3" key="1">
    <citation type="journal article" date="2019" name="Genome Biol. Evol.">
        <title>Insights into the evolution of the New World diploid cottons (Gossypium, subgenus Houzingenia) based on genome sequencing.</title>
        <authorList>
            <person name="Grover C.E."/>
            <person name="Arick M.A. 2nd"/>
            <person name="Thrash A."/>
            <person name="Conover J.L."/>
            <person name="Sanders W.S."/>
            <person name="Peterson D.G."/>
            <person name="Frelichowski J.E."/>
            <person name="Scheffler J.A."/>
            <person name="Scheffler B.E."/>
            <person name="Wendel J.F."/>
        </authorList>
    </citation>
    <scope>NUCLEOTIDE SEQUENCE [LARGE SCALE GENOMIC DNA]</scope>
    <source>
        <strain evidence="2">1</strain>
        <tissue evidence="2">Leaf</tissue>
    </source>
</reference>
<protein>
    <submittedName>
        <fullName evidence="2">Uncharacterized protein</fullName>
    </submittedName>
</protein>
<feature type="region of interest" description="Disordered" evidence="1">
    <location>
        <begin position="119"/>
        <end position="145"/>
    </location>
</feature>
<dbReference type="Proteomes" id="UP000593576">
    <property type="component" value="Unassembled WGS sequence"/>
</dbReference>
<evidence type="ECO:0000313" key="2">
    <source>
        <dbReference type="EMBL" id="MBA0880106.1"/>
    </source>
</evidence>
<dbReference type="EMBL" id="JABFAF010276915">
    <property type="protein sequence ID" value="MBA0880106.1"/>
    <property type="molecule type" value="Genomic_DNA"/>
</dbReference>
<comment type="caution">
    <text evidence="2">The sequence shown here is derived from an EMBL/GenBank/DDBJ whole genome shotgun (WGS) entry which is preliminary data.</text>
</comment>
<sequence length="145" mass="16267">MSKKKRVKCFLCQGIPPKEEVSLSSNLEEKVAMKTLKLGPMRFKLSEASKLAESSTRLPPIREVDGASDFKEKEVMHKGQGPFEVLKQGGRETMGKAKPSVVNQEDSIPVKLECGQESDITSYRRDVQTSRTVRVKKQCKPKQKS</sequence>
<keyword evidence="3" id="KW-1185">Reference proteome</keyword>